<comment type="caution">
    <text evidence="1">The sequence shown here is derived from an EMBL/GenBank/DDBJ whole genome shotgun (WGS) entry which is preliminary data.</text>
</comment>
<accession>A0ABU5SS29</accession>
<keyword evidence="2" id="KW-1185">Reference proteome</keyword>
<organism evidence="1 2">
    <name type="scientific">Cyanobium gracile UHCC 0281</name>
    <dbReference type="NCBI Taxonomy" id="3110309"/>
    <lineage>
        <taxon>Bacteria</taxon>
        <taxon>Bacillati</taxon>
        <taxon>Cyanobacteriota</taxon>
        <taxon>Cyanophyceae</taxon>
        <taxon>Synechococcales</taxon>
        <taxon>Prochlorococcaceae</taxon>
        <taxon>Cyanobium</taxon>
    </lineage>
</organism>
<evidence type="ECO:0000313" key="1">
    <source>
        <dbReference type="EMBL" id="MEA5441308.1"/>
    </source>
</evidence>
<reference evidence="1 2" key="1">
    <citation type="submission" date="2023-12" db="EMBL/GenBank/DDBJ databases">
        <title>Baltic Sea Cyanobacteria.</title>
        <authorList>
            <person name="Delbaje E."/>
            <person name="Fewer D.P."/>
            <person name="Shishido T.K."/>
        </authorList>
    </citation>
    <scope>NUCLEOTIDE SEQUENCE [LARGE SCALE GENOMIC DNA]</scope>
    <source>
        <strain evidence="1 2">UHCC 0281</strain>
    </source>
</reference>
<evidence type="ECO:0000313" key="2">
    <source>
        <dbReference type="Proteomes" id="UP001302329"/>
    </source>
</evidence>
<proteinExistence type="predicted"/>
<evidence type="ECO:0008006" key="3">
    <source>
        <dbReference type="Google" id="ProtNLM"/>
    </source>
</evidence>
<sequence length="171" mass="18353">MQPAVMLLVTDLFAKPLTVNRATLATLTALAATAATGVPAAQASCRFLMPLGGGGNPVVSKRIGPDRLVGRTNWNTDFIVDRNFRSYRFFFTSASTERASFPVSGFMVFTDGSNLQVINETPTFEPGTGRMFGPFQAVPGKRTRLMNFRVGSSSAPAAIGFSYRISVQGCD</sequence>
<gene>
    <name evidence="1" type="ORF">VB739_01920</name>
</gene>
<name>A0ABU5SS29_9CYAN</name>
<protein>
    <recommendedName>
        <fullName evidence="3">Lipoprotein</fullName>
    </recommendedName>
</protein>
<dbReference type="Proteomes" id="UP001302329">
    <property type="component" value="Unassembled WGS sequence"/>
</dbReference>
<dbReference type="EMBL" id="JAYGHY010000004">
    <property type="protein sequence ID" value="MEA5441308.1"/>
    <property type="molecule type" value="Genomic_DNA"/>
</dbReference>